<organism evidence="4 5">
    <name type="scientific">Enterococcus phoeniculicola ATCC BAA-412</name>
    <dbReference type="NCBI Taxonomy" id="1158610"/>
    <lineage>
        <taxon>Bacteria</taxon>
        <taxon>Bacillati</taxon>
        <taxon>Bacillota</taxon>
        <taxon>Bacilli</taxon>
        <taxon>Lactobacillales</taxon>
        <taxon>Enterococcaceae</taxon>
        <taxon>Enterococcus</taxon>
    </lineage>
</organism>
<dbReference type="PATRIC" id="fig|1158610.3.peg.2094"/>
<dbReference type="InterPro" id="IPR051812">
    <property type="entry name" value="SPI_LacAB/RpiB"/>
</dbReference>
<proteinExistence type="inferred from homology"/>
<sequence length="150" mass="16296">MKVAVGADINAFELKEELKRYLEGEGFEVVDYGIYSKDPVDYPRVAAKVAEGILNKEAERGILFCGTGIGMALAANKVKGIRAAQTHDTYSAERAELSNQAQIITIGSKVVGVELAKKIVSAYLSADFSFEGSGKNSARKVEEIMEMENR</sequence>
<dbReference type="Pfam" id="PF02502">
    <property type="entry name" value="LacAB_rpiB"/>
    <property type="match status" value="1"/>
</dbReference>
<dbReference type="InterPro" id="IPR004785">
    <property type="entry name" value="RpiB"/>
</dbReference>
<gene>
    <name evidence="4" type="ORF">UC3_02098</name>
</gene>
<dbReference type="PANTHER" id="PTHR43732">
    <property type="entry name" value="RIBOSE 5-PHOSPHATE ISOMERASE-RELATED"/>
    <property type="match status" value="1"/>
</dbReference>
<dbReference type="AlphaFoldDB" id="R3W610"/>
<dbReference type="NCBIfam" id="TIGR00689">
    <property type="entry name" value="rpiB_lacA_lacB"/>
    <property type="match status" value="1"/>
</dbReference>
<dbReference type="NCBIfam" id="TIGR01120">
    <property type="entry name" value="rpiB"/>
    <property type="match status" value="1"/>
</dbReference>
<dbReference type="HOGENOM" id="CLU_091396_4_1_9"/>
<dbReference type="eggNOG" id="COG0698">
    <property type="taxonomic scope" value="Bacteria"/>
</dbReference>
<evidence type="ECO:0000256" key="3">
    <source>
        <dbReference type="ARBA" id="ARBA00023235"/>
    </source>
</evidence>
<dbReference type="SUPFAM" id="SSF89623">
    <property type="entry name" value="Ribose/Galactose isomerase RpiB/AlsB"/>
    <property type="match status" value="1"/>
</dbReference>
<comment type="similarity">
    <text evidence="1">Belongs to the LacAB/RpiB family.</text>
</comment>
<reference evidence="4 5" key="1">
    <citation type="submission" date="2013-02" db="EMBL/GenBank/DDBJ databases">
        <title>The Genome Sequence of Enterococcus phoeniculicola BAA-412.</title>
        <authorList>
            <consortium name="The Broad Institute Genome Sequencing Platform"/>
            <consortium name="The Broad Institute Genome Sequencing Center for Infectious Disease"/>
            <person name="Earl A.M."/>
            <person name="Gilmore M.S."/>
            <person name="Lebreton F."/>
            <person name="Walker B."/>
            <person name="Young S.K."/>
            <person name="Zeng Q."/>
            <person name="Gargeya S."/>
            <person name="Fitzgerald M."/>
            <person name="Haas B."/>
            <person name="Abouelleil A."/>
            <person name="Alvarado L."/>
            <person name="Arachchi H.M."/>
            <person name="Berlin A.M."/>
            <person name="Chapman S.B."/>
            <person name="Dewar J."/>
            <person name="Goldberg J."/>
            <person name="Griggs A."/>
            <person name="Gujja S."/>
            <person name="Hansen M."/>
            <person name="Howarth C."/>
            <person name="Imamovic A."/>
            <person name="Larimer J."/>
            <person name="McCowan C."/>
            <person name="Murphy C."/>
            <person name="Neiman D."/>
            <person name="Pearson M."/>
            <person name="Priest M."/>
            <person name="Roberts A."/>
            <person name="Saif S."/>
            <person name="Shea T."/>
            <person name="Sisk P."/>
            <person name="Sykes S."/>
            <person name="Wortman J."/>
            <person name="Nusbaum C."/>
            <person name="Birren B."/>
        </authorList>
    </citation>
    <scope>NUCLEOTIDE SEQUENCE [LARGE SCALE GENOMIC DNA]</scope>
    <source>
        <strain evidence="4 5">ATCC BAA-412</strain>
    </source>
</reference>
<dbReference type="OrthoDB" id="1778624at2"/>
<evidence type="ECO:0000256" key="1">
    <source>
        <dbReference type="ARBA" id="ARBA00008754"/>
    </source>
</evidence>
<evidence type="ECO:0000313" key="4">
    <source>
        <dbReference type="EMBL" id="EOL43121.1"/>
    </source>
</evidence>
<dbReference type="RefSeq" id="WP_010768760.1">
    <property type="nucleotide sequence ID" value="NZ_ASWE01000002.1"/>
</dbReference>
<dbReference type="GO" id="GO:0005988">
    <property type="term" value="P:lactose metabolic process"/>
    <property type="evidence" value="ECO:0007669"/>
    <property type="project" value="UniProtKB-KW"/>
</dbReference>
<dbReference type="STRING" id="154621.RV11_GL000662"/>
<dbReference type="GO" id="GO:0016861">
    <property type="term" value="F:intramolecular oxidoreductase activity, interconverting aldoses and ketoses"/>
    <property type="evidence" value="ECO:0007669"/>
    <property type="project" value="UniProtKB-ARBA"/>
</dbReference>
<evidence type="ECO:0000313" key="5">
    <source>
        <dbReference type="Proteomes" id="UP000013785"/>
    </source>
</evidence>
<dbReference type="InterPro" id="IPR036569">
    <property type="entry name" value="RpiB_LacA_LacB_sf"/>
</dbReference>
<protein>
    <submittedName>
        <fullName evidence="4">Ribose 5-phosphate isomerase B</fullName>
    </submittedName>
</protein>
<dbReference type="Proteomes" id="UP000013785">
    <property type="component" value="Unassembled WGS sequence"/>
</dbReference>
<accession>R3W610</accession>
<dbReference type="PANTHER" id="PTHR43732:SF1">
    <property type="entry name" value="RIBOSE 5-PHOSPHATE ISOMERASE"/>
    <property type="match status" value="1"/>
</dbReference>
<dbReference type="EMBL" id="AJAT01000016">
    <property type="protein sequence ID" value="EOL43121.1"/>
    <property type="molecule type" value="Genomic_DNA"/>
</dbReference>
<dbReference type="NCBIfam" id="NF004051">
    <property type="entry name" value="PRK05571.1"/>
    <property type="match status" value="1"/>
</dbReference>
<keyword evidence="5" id="KW-1185">Reference proteome</keyword>
<dbReference type="Gene3D" id="3.40.1400.10">
    <property type="entry name" value="Sugar-phosphate isomerase, RpiB/LacA/LacB"/>
    <property type="match status" value="1"/>
</dbReference>
<keyword evidence="2" id="KW-0423">Lactose metabolism</keyword>
<keyword evidence="3 4" id="KW-0413">Isomerase</keyword>
<comment type="caution">
    <text evidence="4">The sequence shown here is derived from an EMBL/GenBank/DDBJ whole genome shotgun (WGS) entry which is preliminary data.</text>
</comment>
<name>R3W610_9ENTE</name>
<evidence type="ECO:0000256" key="2">
    <source>
        <dbReference type="ARBA" id="ARBA00022736"/>
    </source>
</evidence>
<dbReference type="InterPro" id="IPR003500">
    <property type="entry name" value="RpiB_LacA_LacB"/>
</dbReference>
<dbReference type="PIRSF" id="PIRSF005384">
    <property type="entry name" value="RpiB_LacA_B"/>
    <property type="match status" value="1"/>
</dbReference>